<evidence type="ECO:0000313" key="2">
    <source>
        <dbReference type="Proteomes" id="UP001152795"/>
    </source>
</evidence>
<comment type="caution">
    <text evidence="1">The sequence shown here is derived from an EMBL/GenBank/DDBJ whole genome shotgun (WGS) entry which is preliminary data.</text>
</comment>
<protein>
    <submittedName>
        <fullName evidence="1">Uncharacterized protein</fullName>
    </submittedName>
</protein>
<organism evidence="1 2">
    <name type="scientific">Paramuricea clavata</name>
    <name type="common">Red gorgonian</name>
    <name type="synonym">Violescent sea-whip</name>
    <dbReference type="NCBI Taxonomy" id="317549"/>
    <lineage>
        <taxon>Eukaryota</taxon>
        <taxon>Metazoa</taxon>
        <taxon>Cnidaria</taxon>
        <taxon>Anthozoa</taxon>
        <taxon>Octocorallia</taxon>
        <taxon>Malacalcyonacea</taxon>
        <taxon>Plexauridae</taxon>
        <taxon>Paramuricea</taxon>
    </lineage>
</organism>
<dbReference type="AlphaFoldDB" id="A0A6S7H453"/>
<sequence length="124" mass="13434">MNKLAVVISVLFAVVCVVEARRCRYAFTYAICEKQCCGKEDDMLCLTSCENITCSSNEDCGKSCCKNGKCGHPNSSDCGETLSTIIAVVVSVGIVVAIILGTVFLVRYCRRRRPAPGMVILVNQ</sequence>
<evidence type="ECO:0000313" key="1">
    <source>
        <dbReference type="EMBL" id="CAB3999039.1"/>
    </source>
</evidence>
<keyword evidence="2" id="KW-1185">Reference proteome</keyword>
<dbReference type="Proteomes" id="UP001152795">
    <property type="component" value="Unassembled WGS sequence"/>
</dbReference>
<reference evidence="1" key="1">
    <citation type="submission" date="2020-04" db="EMBL/GenBank/DDBJ databases">
        <authorList>
            <person name="Alioto T."/>
            <person name="Alioto T."/>
            <person name="Gomez Garrido J."/>
        </authorList>
    </citation>
    <scope>NUCLEOTIDE SEQUENCE</scope>
    <source>
        <strain evidence="1">A484AB</strain>
    </source>
</reference>
<accession>A0A6S7H453</accession>
<gene>
    <name evidence="1" type="ORF">PACLA_8A002321</name>
</gene>
<proteinExistence type="predicted"/>
<name>A0A6S7H453_PARCT</name>
<dbReference type="EMBL" id="CACRXK020003502">
    <property type="protein sequence ID" value="CAB3999039.1"/>
    <property type="molecule type" value="Genomic_DNA"/>
</dbReference>